<dbReference type="GO" id="GO:0016020">
    <property type="term" value="C:membrane"/>
    <property type="evidence" value="ECO:0007669"/>
    <property type="project" value="UniProtKB-SubCell"/>
</dbReference>
<dbReference type="InterPro" id="IPR002549">
    <property type="entry name" value="AI-2E-like"/>
</dbReference>
<sequence>MKKDYFLRWIGFGVFALIIWLFLPFLKSFFVASLMVMATFPIYYFIETKLKRYKKLKIFAPIISAGFVTLVVSLIVFMPITLFLFNFLSHPTESMAIILSFWDKIDALNQHLPSYLEWIRIPLDTIIPMVVTRKEEITSFLAALLGNGLKDFMLMLVDMSMIVIFFFFLTLYSRRLIFFFIPIIPLSRSIKRDFFKEMTIMVSVVFYTLVGVMIAQGLAFGIFIAFFDGYNPLLLGFLVAIMSILPILGTGLVWVPIAVNEYLQGNIFNALIISIYSYAMMAFFIDNILKLVILNFVNKKVSKNKHRINEFIIFFAIVGGLSTFGFWGFILGPAIIALAITTLVSLRKANRLSQSI</sequence>
<reference evidence="7 8" key="1">
    <citation type="submission" date="2018-08" db="EMBL/GenBank/DDBJ databases">
        <title>Complete genome of the Arcobacter suis type strain LMG 26152.</title>
        <authorList>
            <person name="Miller W.G."/>
            <person name="Yee E."/>
            <person name="Bono J.L."/>
        </authorList>
    </citation>
    <scope>NUCLEOTIDE SEQUENCE [LARGE SCALE GENOMIC DNA]</scope>
    <source>
        <strain evidence="7 8">CECT 7833</strain>
    </source>
</reference>
<feature type="transmembrane region" description="Helical" evidence="6">
    <location>
        <begin position="233"/>
        <end position="255"/>
    </location>
</feature>
<name>A0AAD0SS73_9BACT</name>
<organism evidence="7 8">
    <name type="scientific">Arcobacter suis CECT 7833</name>
    <dbReference type="NCBI Taxonomy" id="663365"/>
    <lineage>
        <taxon>Bacteria</taxon>
        <taxon>Pseudomonadati</taxon>
        <taxon>Campylobacterota</taxon>
        <taxon>Epsilonproteobacteria</taxon>
        <taxon>Campylobacterales</taxon>
        <taxon>Arcobacteraceae</taxon>
        <taxon>Arcobacter</taxon>
    </lineage>
</organism>
<keyword evidence="3 6" id="KW-0812">Transmembrane</keyword>
<accession>A0AAD0SS73</accession>
<dbReference type="Proteomes" id="UP000263040">
    <property type="component" value="Chromosome"/>
</dbReference>
<protein>
    <submittedName>
        <fullName evidence="7">PurR-regulated permease PerM</fullName>
    </submittedName>
</protein>
<comment type="similarity">
    <text evidence="2">Belongs to the autoinducer-2 exporter (AI-2E) (TC 2.A.86) family.</text>
</comment>
<feature type="transmembrane region" description="Helical" evidence="6">
    <location>
        <begin position="204"/>
        <end position="227"/>
    </location>
</feature>
<feature type="transmembrane region" description="Helical" evidence="6">
    <location>
        <begin position="29"/>
        <end position="46"/>
    </location>
</feature>
<evidence type="ECO:0000313" key="8">
    <source>
        <dbReference type="Proteomes" id="UP000263040"/>
    </source>
</evidence>
<dbReference type="Pfam" id="PF01594">
    <property type="entry name" value="AI-2E_transport"/>
    <property type="match status" value="1"/>
</dbReference>
<feature type="transmembrane region" description="Helical" evidence="6">
    <location>
        <begin position="159"/>
        <end position="184"/>
    </location>
</feature>
<evidence type="ECO:0000256" key="6">
    <source>
        <dbReference type="SAM" id="Phobius"/>
    </source>
</evidence>
<keyword evidence="5 6" id="KW-0472">Membrane</keyword>
<dbReference type="KEGG" id="asui:ASUIS_1968"/>
<evidence type="ECO:0000256" key="4">
    <source>
        <dbReference type="ARBA" id="ARBA00022989"/>
    </source>
</evidence>
<feature type="transmembrane region" description="Helical" evidence="6">
    <location>
        <begin position="5"/>
        <end position="23"/>
    </location>
</feature>
<dbReference type="RefSeq" id="WP_118887023.1">
    <property type="nucleotide sequence ID" value="NZ_CP032100.1"/>
</dbReference>
<dbReference type="PANTHER" id="PTHR21716">
    <property type="entry name" value="TRANSMEMBRANE PROTEIN"/>
    <property type="match status" value="1"/>
</dbReference>
<dbReference type="EMBL" id="CP032100">
    <property type="protein sequence ID" value="AXX90430.1"/>
    <property type="molecule type" value="Genomic_DNA"/>
</dbReference>
<comment type="subcellular location">
    <subcellularLocation>
        <location evidence="1">Membrane</location>
        <topology evidence="1">Multi-pass membrane protein</topology>
    </subcellularLocation>
</comment>
<evidence type="ECO:0000256" key="5">
    <source>
        <dbReference type="ARBA" id="ARBA00023136"/>
    </source>
</evidence>
<dbReference type="AlphaFoldDB" id="A0AAD0SS73"/>
<feature type="transmembrane region" description="Helical" evidence="6">
    <location>
        <begin position="267"/>
        <end position="293"/>
    </location>
</feature>
<dbReference type="PANTHER" id="PTHR21716:SF4">
    <property type="entry name" value="TRANSMEMBRANE PROTEIN 245"/>
    <property type="match status" value="1"/>
</dbReference>
<feature type="transmembrane region" description="Helical" evidence="6">
    <location>
        <begin position="313"/>
        <end position="346"/>
    </location>
</feature>
<proteinExistence type="inferred from homology"/>
<feature type="transmembrane region" description="Helical" evidence="6">
    <location>
        <begin position="58"/>
        <end position="85"/>
    </location>
</feature>
<gene>
    <name evidence="7" type="ORF">ASUIS_1968</name>
</gene>
<keyword evidence="8" id="KW-1185">Reference proteome</keyword>
<evidence type="ECO:0000256" key="3">
    <source>
        <dbReference type="ARBA" id="ARBA00022692"/>
    </source>
</evidence>
<evidence type="ECO:0000256" key="2">
    <source>
        <dbReference type="ARBA" id="ARBA00009773"/>
    </source>
</evidence>
<evidence type="ECO:0000313" key="7">
    <source>
        <dbReference type="EMBL" id="AXX90430.1"/>
    </source>
</evidence>
<evidence type="ECO:0000256" key="1">
    <source>
        <dbReference type="ARBA" id="ARBA00004141"/>
    </source>
</evidence>
<keyword evidence="4 6" id="KW-1133">Transmembrane helix</keyword>